<sequence>MMQQLEQEKEVLLAVREFIHSLNVDQKVVADISMVVNETSQLSLSNLDAWERIIRREMLRAEETSAPSMVKRWSRSARSVMWLDICSGDGFRREKTLRRISTGAPDSFFFALAVRRLNDWVAQVREAAREKLQIIAEGTDPEHVVNALCATLPHWNSWGRMEDADSQVLMKLISIDRVAEALKSKIVSSTCGPMASILVQVGRTEILDRYLGEIAKNAVQPSVRAKAYRCLLEGRMVWLSGRKWVWTDRQWGKSRYEPVHGERAVYAENSFIEILKLAASDRSAMVRRVAGELLIRELKVIGVEAIKLAELLASDSSASVAERGKFALNRLESSL</sequence>
<protein>
    <submittedName>
        <fullName evidence="1">Uncharacterized protein</fullName>
    </submittedName>
</protein>
<accession>A0A3B0XX21</accession>
<dbReference type="AlphaFoldDB" id="A0A3B0XX21"/>
<name>A0A3B0XX21_9ZZZZ</name>
<reference evidence="1" key="1">
    <citation type="submission" date="2018-06" db="EMBL/GenBank/DDBJ databases">
        <authorList>
            <person name="Zhirakovskaya E."/>
        </authorList>
    </citation>
    <scope>NUCLEOTIDE SEQUENCE</scope>
</reference>
<dbReference type="EMBL" id="UOFJ01000012">
    <property type="protein sequence ID" value="VAW60726.1"/>
    <property type="molecule type" value="Genomic_DNA"/>
</dbReference>
<organism evidence="1">
    <name type="scientific">hydrothermal vent metagenome</name>
    <dbReference type="NCBI Taxonomy" id="652676"/>
    <lineage>
        <taxon>unclassified sequences</taxon>
        <taxon>metagenomes</taxon>
        <taxon>ecological metagenomes</taxon>
    </lineage>
</organism>
<gene>
    <name evidence="1" type="ORF">MNBD_GAMMA10-1455</name>
</gene>
<evidence type="ECO:0000313" key="1">
    <source>
        <dbReference type="EMBL" id="VAW60726.1"/>
    </source>
</evidence>
<proteinExistence type="predicted"/>